<dbReference type="Gene3D" id="1.10.443.10">
    <property type="entry name" value="Intergrase catalytic core"/>
    <property type="match status" value="1"/>
</dbReference>
<dbReference type="SUPFAM" id="SSF56349">
    <property type="entry name" value="DNA breaking-rejoining enzymes"/>
    <property type="match status" value="1"/>
</dbReference>
<dbReference type="InterPro" id="IPR038488">
    <property type="entry name" value="Integrase_DNA-bd_sf"/>
</dbReference>
<dbReference type="RefSeq" id="WP_058312416.1">
    <property type="nucleotide sequence ID" value="NZ_CYTW01000004.1"/>
</dbReference>
<dbReference type="Pfam" id="PF13356">
    <property type="entry name" value="Arm-DNA-bind_3"/>
    <property type="match status" value="1"/>
</dbReference>
<dbReference type="InterPro" id="IPR010998">
    <property type="entry name" value="Integrase_recombinase_N"/>
</dbReference>
<dbReference type="AlphaFoldDB" id="A0A0P1IKK5"/>
<evidence type="ECO:0000313" key="8">
    <source>
        <dbReference type="Proteomes" id="UP000051870"/>
    </source>
</evidence>
<keyword evidence="2" id="KW-0229">DNA integration</keyword>
<evidence type="ECO:0000259" key="6">
    <source>
        <dbReference type="PROSITE" id="PS51898"/>
    </source>
</evidence>
<dbReference type="GO" id="GO:0003677">
    <property type="term" value="F:DNA binding"/>
    <property type="evidence" value="ECO:0007669"/>
    <property type="project" value="UniProtKB-KW"/>
</dbReference>
<dbReference type="PANTHER" id="PTHR30629:SF2">
    <property type="entry name" value="PROPHAGE INTEGRASE INTS-RELATED"/>
    <property type="match status" value="1"/>
</dbReference>
<dbReference type="Gene3D" id="1.10.150.130">
    <property type="match status" value="1"/>
</dbReference>
<evidence type="ECO:0000256" key="2">
    <source>
        <dbReference type="ARBA" id="ARBA00022908"/>
    </source>
</evidence>
<evidence type="ECO:0000256" key="5">
    <source>
        <dbReference type="SAM" id="MobiDB-lite"/>
    </source>
</evidence>
<proteinExistence type="inferred from homology"/>
<name>A0A0P1IKK5_9RHOB</name>
<evidence type="ECO:0000256" key="4">
    <source>
        <dbReference type="ARBA" id="ARBA00023172"/>
    </source>
</evidence>
<dbReference type="PROSITE" id="PS51898">
    <property type="entry name" value="TYR_RECOMBINASE"/>
    <property type="match status" value="1"/>
</dbReference>
<dbReference type="CDD" id="cd00801">
    <property type="entry name" value="INT_P4_C"/>
    <property type="match status" value="1"/>
</dbReference>
<dbReference type="Pfam" id="PF22022">
    <property type="entry name" value="Phage_int_M"/>
    <property type="match status" value="1"/>
</dbReference>
<evidence type="ECO:0000256" key="1">
    <source>
        <dbReference type="ARBA" id="ARBA00008857"/>
    </source>
</evidence>
<dbReference type="InterPro" id="IPR013762">
    <property type="entry name" value="Integrase-like_cat_sf"/>
</dbReference>
<protein>
    <submittedName>
        <fullName evidence="7">Prophage CP4-57 integrase</fullName>
    </submittedName>
</protein>
<gene>
    <name evidence="7" type="primary">intA</name>
    <name evidence="7" type="ORF">PH7735_03242</name>
</gene>
<dbReference type="PANTHER" id="PTHR30629">
    <property type="entry name" value="PROPHAGE INTEGRASE"/>
    <property type="match status" value="1"/>
</dbReference>
<keyword evidence="3" id="KW-0238">DNA-binding</keyword>
<dbReference type="EMBL" id="CYTW01000004">
    <property type="protein sequence ID" value="CUK08410.1"/>
    <property type="molecule type" value="Genomic_DNA"/>
</dbReference>
<dbReference type="InterPro" id="IPR011010">
    <property type="entry name" value="DNA_brk_join_enz"/>
</dbReference>
<organism evidence="7 8">
    <name type="scientific">Shimia thalassica</name>
    <dbReference type="NCBI Taxonomy" id="1715693"/>
    <lineage>
        <taxon>Bacteria</taxon>
        <taxon>Pseudomonadati</taxon>
        <taxon>Pseudomonadota</taxon>
        <taxon>Alphaproteobacteria</taxon>
        <taxon>Rhodobacterales</taxon>
        <taxon>Roseobacteraceae</taxon>
    </lineage>
</organism>
<dbReference type="InterPro" id="IPR053876">
    <property type="entry name" value="Phage_int_M"/>
</dbReference>
<dbReference type="Gene3D" id="3.30.160.390">
    <property type="entry name" value="Integrase, DNA-binding domain"/>
    <property type="match status" value="1"/>
</dbReference>
<keyword evidence="4" id="KW-0233">DNA recombination</keyword>
<evidence type="ECO:0000313" key="7">
    <source>
        <dbReference type="EMBL" id="CUK08410.1"/>
    </source>
</evidence>
<dbReference type="InterPro" id="IPR002104">
    <property type="entry name" value="Integrase_catalytic"/>
</dbReference>
<dbReference type="Proteomes" id="UP000051870">
    <property type="component" value="Unassembled WGS sequence"/>
</dbReference>
<dbReference type="InterPro" id="IPR025166">
    <property type="entry name" value="Integrase_DNA_bind_dom"/>
</dbReference>
<comment type="similarity">
    <text evidence="1">Belongs to the 'phage' integrase family.</text>
</comment>
<keyword evidence="8" id="KW-1185">Reference proteome</keyword>
<feature type="domain" description="Tyr recombinase" evidence="6">
    <location>
        <begin position="214"/>
        <end position="386"/>
    </location>
</feature>
<dbReference type="InterPro" id="IPR050808">
    <property type="entry name" value="Phage_Integrase"/>
</dbReference>
<accession>A0A0P1IKK5</accession>
<dbReference type="STRING" id="1715693.PH7735_03242"/>
<reference evidence="8" key="1">
    <citation type="submission" date="2015-09" db="EMBL/GenBank/DDBJ databases">
        <authorList>
            <person name="Rodrigo-Torres Lidia"/>
            <person name="Arahal R.David."/>
        </authorList>
    </citation>
    <scope>NUCLEOTIDE SEQUENCE [LARGE SCALE GENOMIC DNA]</scope>
    <source>
        <strain evidence="8">CECT 7735</strain>
    </source>
</reference>
<evidence type="ECO:0000256" key="3">
    <source>
        <dbReference type="ARBA" id="ARBA00023125"/>
    </source>
</evidence>
<sequence length="408" mass="45416">MSRQIYKLTGTQVKHAPPGKHSDGGGLYLYVLATGKQWVFRFTMAGRRHEMGLGGYPETSLADARKQADRHRATVKAGGNPIEARKENEKAARAAYEATNPEARRARLLSTIAPLAFEARKSQLRDDGKAGRWYSPIRTHVLPKLGQKPVEEITGNEIAKALKPIWHSQPDVARKAITRLGVCLSHARAKGFEVDRMAVADAKELLGKQVHVAKHIESMDWQDVPAFYQSLEDAGATGWALQLLILTGLRSKPIRFAHVDQIEGDVWTVPADLVKGNKGKTEDFRVPVTSEALRVIDRARETARDGFLFPGIRKGVISDMTMAQLMSRRGLAARPHGFRSSFRTWADDMTNTPWEVKETAIGHKVGNKVSRAYLRTDYLEERRLLAQRWAQHVTGEQGQVLAIHGATA</sequence>
<dbReference type="GO" id="GO:0006310">
    <property type="term" value="P:DNA recombination"/>
    <property type="evidence" value="ECO:0007669"/>
    <property type="project" value="UniProtKB-KW"/>
</dbReference>
<dbReference type="GeneID" id="83882228"/>
<feature type="region of interest" description="Disordered" evidence="5">
    <location>
        <begin position="1"/>
        <end position="20"/>
    </location>
</feature>
<dbReference type="GO" id="GO:0015074">
    <property type="term" value="P:DNA integration"/>
    <property type="evidence" value="ECO:0007669"/>
    <property type="project" value="UniProtKB-KW"/>
</dbReference>